<protein>
    <submittedName>
        <fullName evidence="2">Uncharacterized protein</fullName>
    </submittedName>
</protein>
<comment type="caution">
    <text evidence="2">The sequence shown here is derived from an EMBL/GenBank/DDBJ whole genome shotgun (WGS) entry which is preliminary data.</text>
</comment>
<proteinExistence type="predicted"/>
<gene>
    <name evidence="2" type="ORF">EG328_005674</name>
</gene>
<accession>A0A8H3VG64</accession>
<evidence type="ECO:0000313" key="2">
    <source>
        <dbReference type="EMBL" id="KAE9986448.1"/>
    </source>
</evidence>
<evidence type="ECO:0000256" key="1">
    <source>
        <dbReference type="SAM" id="MobiDB-lite"/>
    </source>
</evidence>
<sequence>MPDLDDSQLRTQRLAQRTTTSDSDFADGTAQTRKKWHSERLSAREAGRGFCLGSYPRGNRRSPGLSYDGISFGRTSCSFSSKSDMPSSHSSPASLQSLSRAAIHLPNGSRKPSSAASSADSRPSSLRSGPHAERATLDSFLTDVGQFVHVLEEVVSLQVSTQEERSALVQSRQRAWEADEALAKAIRQSREEDVVLDRDHLLSLFDACQLTRDQLGPLEDGFQTAELQLVPREHELIRRGGRLRRDYDEIPSVVPAKNSSLQSTSSQLDNMTPLAQNQKSMTDKQDMLESEITPLLERGSLQKRRAFPPAHNSLKFSQDARDGSGQDGRISIEPLLQEIAPDLVSEPPWTHWTQFASIPDDAAFSPYVKERDLPGAHYLTADLDEQHDGFLLGNTVSIRCPFLRSLMNAGSSNDLVNIWLLYGLRTSRLEILRLQEEVANKASNGWKWSDILDFWHVDGTAIPGSRTGSLESGTQHHQKVVWRELDLPSSESLSEKTLSWIWAEESFLKKVRDNEGVSAFL</sequence>
<dbReference type="Proteomes" id="UP000447873">
    <property type="component" value="Unassembled WGS sequence"/>
</dbReference>
<reference evidence="2 3" key="1">
    <citation type="submission" date="2018-12" db="EMBL/GenBank/DDBJ databases">
        <title>Venturia inaequalis Genome Resource.</title>
        <authorList>
            <person name="Lichtner F.J."/>
        </authorList>
    </citation>
    <scope>NUCLEOTIDE SEQUENCE [LARGE SCALE GENOMIC DNA]</scope>
    <source>
        <strain evidence="2 3">120213</strain>
    </source>
</reference>
<feature type="region of interest" description="Disordered" evidence="1">
    <location>
        <begin position="105"/>
        <end position="130"/>
    </location>
</feature>
<evidence type="ECO:0000313" key="3">
    <source>
        <dbReference type="Proteomes" id="UP000447873"/>
    </source>
</evidence>
<feature type="region of interest" description="Disordered" evidence="1">
    <location>
        <begin position="1"/>
        <end position="41"/>
    </location>
</feature>
<name>A0A8H3VG64_VENIN</name>
<dbReference type="EMBL" id="WNWS01000030">
    <property type="protein sequence ID" value="KAE9986448.1"/>
    <property type="molecule type" value="Genomic_DNA"/>
</dbReference>
<feature type="compositionally biased region" description="Low complexity" evidence="1">
    <location>
        <begin position="109"/>
        <end position="128"/>
    </location>
</feature>
<dbReference type="AlphaFoldDB" id="A0A8H3VG64"/>
<feature type="compositionally biased region" description="Low complexity" evidence="1">
    <location>
        <begin position="9"/>
        <end position="20"/>
    </location>
</feature>
<organism evidence="2 3">
    <name type="scientific">Venturia inaequalis</name>
    <name type="common">Apple scab fungus</name>
    <dbReference type="NCBI Taxonomy" id="5025"/>
    <lineage>
        <taxon>Eukaryota</taxon>
        <taxon>Fungi</taxon>
        <taxon>Dikarya</taxon>
        <taxon>Ascomycota</taxon>
        <taxon>Pezizomycotina</taxon>
        <taxon>Dothideomycetes</taxon>
        <taxon>Pleosporomycetidae</taxon>
        <taxon>Venturiales</taxon>
        <taxon>Venturiaceae</taxon>
        <taxon>Venturia</taxon>
    </lineage>
</organism>